<gene>
    <name evidence="2" type="ORF">AAFF_G00073820</name>
</gene>
<sequence>MAHRRGEGFGSSLHSSRWEAVDSGAERHSHESAESEGPLTDVREERRGQGSQRCPSPVPPSLPPSRRTSLPSAQTLQNRGARLRLLQNEQPQQRGPLSALATRNRTADRTSQRPPRHQGQQAKTTKLHRTKAKAGDWVRWISYSSTGV</sequence>
<reference evidence="2" key="1">
    <citation type="journal article" date="2023" name="Science">
        <title>Genome structures resolve the early diversification of teleost fishes.</title>
        <authorList>
            <person name="Parey E."/>
            <person name="Louis A."/>
            <person name="Montfort J."/>
            <person name="Bouchez O."/>
            <person name="Roques C."/>
            <person name="Iampietro C."/>
            <person name="Lluch J."/>
            <person name="Castinel A."/>
            <person name="Donnadieu C."/>
            <person name="Desvignes T."/>
            <person name="Floi Bucao C."/>
            <person name="Jouanno E."/>
            <person name="Wen M."/>
            <person name="Mejri S."/>
            <person name="Dirks R."/>
            <person name="Jansen H."/>
            <person name="Henkel C."/>
            <person name="Chen W.J."/>
            <person name="Zahm M."/>
            <person name="Cabau C."/>
            <person name="Klopp C."/>
            <person name="Thompson A.W."/>
            <person name="Robinson-Rechavi M."/>
            <person name="Braasch I."/>
            <person name="Lecointre G."/>
            <person name="Bobe J."/>
            <person name="Postlethwait J.H."/>
            <person name="Berthelot C."/>
            <person name="Roest Crollius H."/>
            <person name="Guiguen Y."/>
        </authorList>
    </citation>
    <scope>NUCLEOTIDE SEQUENCE</scope>
    <source>
        <strain evidence="2">NC1722</strain>
    </source>
</reference>
<proteinExistence type="predicted"/>
<protein>
    <submittedName>
        <fullName evidence="2">Uncharacterized protein</fullName>
    </submittedName>
</protein>
<dbReference type="AlphaFoldDB" id="A0AAD7WE09"/>
<feature type="region of interest" description="Disordered" evidence="1">
    <location>
        <begin position="1"/>
        <end position="133"/>
    </location>
</feature>
<keyword evidence="3" id="KW-1185">Reference proteome</keyword>
<comment type="caution">
    <text evidence="2">The sequence shown here is derived from an EMBL/GenBank/DDBJ whole genome shotgun (WGS) entry which is preliminary data.</text>
</comment>
<feature type="compositionally biased region" description="Basic and acidic residues" evidence="1">
    <location>
        <begin position="16"/>
        <end position="33"/>
    </location>
</feature>
<evidence type="ECO:0000313" key="3">
    <source>
        <dbReference type="Proteomes" id="UP001221898"/>
    </source>
</evidence>
<name>A0AAD7WE09_9TELE</name>
<evidence type="ECO:0000313" key="2">
    <source>
        <dbReference type="EMBL" id="KAJ8392504.1"/>
    </source>
</evidence>
<dbReference type="EMBL" id="JAINUG010000145">
    <property type="protein sequence ID" value="KAJ8392504.1"/>
    <property type="molecule type" value="Genomic_DNA"/>
</dbReference>
<accession>A0AAD7WE09</accession>
<evidence type="ECO:0000256" key="1">
    <source>
        <dbReference type="SAM" id="MobiDB-lite"/>
    </source>
</evidence>
<organism evidence="2 3">
    <name type="scientific">Aldrovandia affinis</name>
    <dbReference type="NCBI Taxonomy" id="143900"/>
    <lineage>
        <taxon>Eukaryota</taxon>
        <taxon>Metazoa</taxon>
        <taxon>Chordata</taxon>
        <taxon>Craniata</taxon>
        <taxon>Vertebrata</taxon>
        <taxon>Euteleostomi</taxon>
        <taxon>Actinopterygii</taxon>
        <taxon>Neopterygii</taxon>
        <taxon>Teleostei</taxon>
        <taxon>Notacanthiformes</taxon>
        <taxon>Halosauridae</taxon>
        <taxon>Aldrovandia</taxon>
    </lineage>
</organism>
<dbReference type="Proteomes" id="UP001221898">
    <property type="component" value="Unassembled WGS sequence"/>
</dbReference>